<reference evidence="6" key="1">
    <citation type="submission" date="2022-07" db="EMBL/GenBank/DDBJ databases">
        <title>Chromosome-level genome of Muraenolepis orangiensis.</title>
        <authorList>
            <person name="Kim J."/>
        </authorList>
    </citation>
    <scope>NUCLEOTIDE SEQUENCE</scope>
    <source>
        <strain evidence="6">KU_S4_2022</strain>
        <tissue evidence="6">Muscle</tissue>
    </source>
</reference>
<dbReference type="GO" id="GO:0016020">
    <property type="term" value="C:membrane"/>
    <property type="evidence" value="ECO:0007669"/>
    <property type="project" value="UniProtKB-SubCell"/>
</dbReference>
<keyword evidence="7" id="KW-1185">Reference proteome</keyword>
<dbReference type="Proteomes" id="UP001148018">
    <property type="component" value="Unassembled WGS sequence"/>
</dbReference>
<feature type="transmembrane region" description="Helical" evidence="5">
    <location>
        <begin position="257"/>
        <end position="277"/>
    </location>
</feature>
<name>A0A9Q0ERS4_9TELE</name>
<feature type="transmembrane region" description="Helical" evidence="5">
    <location>
        <begin position="56"/>
        <end position="79"/>
    </location>
</feature>
<feature type="transmembrane region" description="Helical" evidence="5">
    <location>
        <begin position="312"/>
        <end position="331"/>
    </location>
</feature>
<sequence>MPWQRIDNEEVAVEEVVCLRRKIGIVPATSFIMGSVIGSGIFIAPKGVLLNSGSAGLSLLVWALCGFVSLLGALCYAELGTTFTKSGGHYTYLLETLGPLPAFVRLWIEFLFIRPAGLSYGTLAFARYVVEPFFTPCDAPPMLIKLVGIVGVTLVVAINCWSVTLVSRTQVVLTVIKVVALALIIGRQNISSSGWFYLNFVTEEVINPNRTVPVAIICSMVMVTVLYVLVNVAYFTVMTPAELLASDAVAITFSNRALQGISAAMPVLVAVSCLGTLNSVLFTTPRMLFVGAREGHWPVLFSMIHTRRRTPLPAVLIMYPMVLLMVSNGNIFQLINFAAFSGWFFIALTTLGMIVPLVVPVTFSLVCFFIVGLSLYSDPWTTGGSCLLTLTGVPVYCLTIHRSCLPACWTRVFNYISNQLQILLMVIPQEVQTL</sequence>
<evidence type="ECO:0000256" key="5">
    <source>
        <dbReference type="SAM" id="Phobius"/>
    </source>
</evidence>
<keyword evidence="2 5" id="KW-0812">Transmembrane</keyword>
<dbReference type="OrthoDB" id="10062876at2759"/>
<evidence type="ECO:0000256" key="2">
    <source>
        <dbReference type="ARBA" id="ARBA00022692"/>
    </source>
</evidence>
<dbReference type="PIRSF" id="PIRSF006060">
    <property type="entry name" value="AA_transporter"/>
    <property type="match status" value="1"/>
</dbReference>
<dbReference type="PANTHER" id="PTHR11785:SF246">
    <property type="entry name" value="CYSTINE_GLUTAMATE TRANSPORTER"/>
    <property type="match status" value="1"/>
</dbReference>
<evidence type="ECO:0000313" key="6">
    <source>
        <dbReference type="EMBL" id="KAJ3612299.1"/>
    </source>
</evidence>
<evidence type="ECO:0000256" key="1">
    <source>
        <dbReference type="ARBA" id="ARBA00004141"/>
    </source>
</evidence>
<protein>
    <submittedName>
        <fullName evidence="6">Uncharacterized protein</fullName>
    </submittedName>
</protein>
<feature type="transmembrane region" description="Helical" evidence="5">
    <location>
        <begin position="343"/>
        <end position="371"/>
    </location>
</feature>
<keyword evidence="4 5" id="KW-0472">Membrane</keyword>
<dbReference type="AlphaFoldDB" id="A0A9Q0ERS4"/>
<proteinExistence type="predicted"/>
<gene>
    <name evidence="6" type="ORF">NHX12_020575</name>
</gene>
<evidence type="ECO:0000256" key="4">
    <source>
        <dbReference type="ARBA" id="ARBA00023136"/>
    </source>
</evidence>
<dbReference type="InterPro" id="IPR050598">
    <property type="entry name" value="AminoAcid_Transporter"/>
</dbReference>
<feature type="transmembrane region" description="Helical" evidence="5">
    <location>
        <begin position="23"/>
        <end position="44"/>
    </location>
</feature>
<feature type="transmembrane region" description="Helical" evidence="5">
    <location>
        <begin position="211"/>
        <end position="237"/>
    </location>
</feature>
<evidence type="ECO:0000313" key="7">
    <source>
        <dbReference type="Proteomes" id="UP001148018"/>
    </source>
</evidence>
<comment type="caution">
    <text evidence="6">The sequence shown here is derived from an EMBL/GenBank/DDBJ whole genome shotgun (WGS) entry which is preliminary data.</text>
</comment>
<dbReference type="EMBL" id="JANIIK010000036">
    <property type="protein sequence ID" value="KAJ3612299.1"/>
    <property type="molecule type" value="Genomic_DNA"/>
</dbReference>
<evidence type="ECO:0000256" key="3">
    <source>
        <dbReference type="ARBA" id="ARBA00022989"/>
    </source>
</evidence>
<comment type="subcellular location">
    <subcellularLocation>
        <location evidence="1">Membrane</location>
        <topology evidence="1">Multi-pass membrane protein</topology>
    </subcellularLocation>
</comment>
<feature type="transmembrane region" description="Helical" evidence="5">
    <location>
        <begin position="142"/>
        <end position="164"/>
    </location>
</feature>
<dbReference type="Gene3D" id="1.20.1740.10">
    <property type="entry name" value="Amino acid/polyamine transporter I"/>
    <property type="match status" value="2"/>
</dbReference>
<keyword evidence="3 5" id="KW-1133">Transmembrane helix</keyword>
<dbReference type="Pfam" id="PF13520">
    <property type="entry name" value="AA_permease_2"/>
    <property type="match status" value="2"/>
</dbReference>
<dbReference type="GO" id="GO:0015179">
    <property type="term" value="F:L-amino acid transmembrane transporter activity"/>
    <property type="evidence" value="ECO:0007669"/>
    <property type="project" value="TreeGrafter"/>
</dbReference>
<organism evidence="6 7">
    <name type="scientific">Muraenolepis orangiensis</name>
    <name type="common">Patagonian moray cod</name>
    <dbReference type="NCBI Taxonomy" id="630683"/>
    <lineage>
        <taxon>Eukaryota</taxon>
        <taxon>Metazoa</taxon>
        <taxon>Chordata</taxon>
        <taxon>Craniata</taxon>
        <taxon>Vertebrata</taxon>
        <taxon>Euteleostomi</taxon>
        <taxon>Actinopterygii</taxon>
        <taxon>Neopterygii</taxon>
        <taxon>Teleostei</taxon>
        <taxon>Neoteleostei</taxon>
        <taxon>Acanthomorphata</taxon>
        <taxon>Zeiogadaria</taxon>
        <taxon>Gadariae</taxon>
        <taxon>Gadiformes</taxon>
        <taxon>Muraenolepidoidei</taxon>
        <taxon>Muraenolepididae</taxon>
        <taxon>Muraenolepis</taxon>
    </lineage>
</organism>
<dbReference type="InterPro" id="IPR002293">
    <property type="entry name" value="AA/rel_permease1"/>
</dbReference>
<accession>A0A9Q0ERS4</accession>
<dbReference type="PANTHER" id="PTHR11785">
    <property type="entry name" value="AMINO ACID TRANSPORTER"/>
    <property type="match status" value="1"/>
</dbReference>
<feature type="transmembrane region" description="Helical" evidence="5">
    <location>
        <begin position="170"/>
        <end position="190"/>
    </location>
</feature>